<evidence type="ECO:0000313" key="1">
    <source>
        <dbReference type="EMBL" id="RXJ84738.1"/>
    </source>
</evidence>
<protein>
    <submittedName>
        <fullName evidence="1">Uncharacterized protein</fullName>
    </submittedName>
</protein>
<dbReference type="InterPro" id="IPR007553">
    <property type="entry name" value="2-thiour_desulf"/>
</dbReference>
<dbReference type="EMBL" id="PDJZ01000004">
    <property type="protein sequence ID" value="RXJ84738.1"/>
    <property type="molecule type" value="Genomic_DNA"/>
</dbReference>
<accession>A0A4Q0ZMD9</accession>
<dbReference type="Proteomes" id="UP000290870">
    <property type="component" value="Unassembled WGS sequence"/>
</dbReference>
<proteinExistence type="predicted"/>
<evidence type="ECO:0000313" key="2">
    <source>
        <dbReference type="Proteomes" id="UP000290870"/>
    </source>
</evidence>
<reference evidence="1 2" key="1">
    <citation type="submission" date="2017-10" db="EMBL/GenBank/DDBJ databases">
        <title>Genomics of the genus Arcobacter.</title>
        <authorList>
            <person name="Perez-Cataluna A."/>
            <person name="Figueras M.J."/>
        </authorList>
    </citation>
    <scope>NUCLEOTIDE SEQUENCE [LARGE SCALE GENOMIC DNA]</scope>
    <source>
        <strain evidence="1 2">F26</strain>
    </source>
</reference>
<dbReference type="RefSeq" id="WP_128986200.1">
    <property type="nucleotide sequence ID" value="NZ_PDJZ01000004.1"/>
</dbReference>
<dbReference type="AlphaFoldDB" id="A0A4Q0ZMD9"/>
<comment type="caution">
    <text evidence="1">The sequence shown here is derived from an EMBL/GenBank/DDBJ whole genome shotgun (WGS) entry which is preliminary data.</text>
</comment>
<organism evidence="1 2">
    <name type="scientific">Arcobacter cloacae</name>
    <dbReference type="NCBI Taxonomy" id="1054034"/>
    <lineage>
        <taxon>Bacteria</taxon>
        <taxon>Pseudomonadati</taxon>
        <taxon>Campylobacterota</taxon>
        <taxon>Epsilonproteobacteria</taxon>
        <taxon>Campylobacterales</taxon>
        <taxon>Arcobacteraceae</taxon>
        <taxon>Arcobacter</taxon>
    </lineage>
</organism>
<sequence length="164" mass="18109">MKILISSCLLGEDVRYDGNNSSIAFTPSFTFSIKELFMDILCENEIYSFCPEVAGGLSVPRASSEIIKNDKPFIVKNEKGDDVTINFLLGAKKALDICKEENIKVALLKAKSPSCGNKQIYDGTFSSKLIDGQGLTARLLEENGVKVFNENEIKDLAKFIKTNK</sequence>
<dbReference type="Pfam" id="PF04463">
    <property type="entry name" value="2-thiour_desulf"/>
    <property type="match status" value="1"/>
</dbReference>
<gene>
    <name evidence="1" type="ORF">CRU90_05110</name>
</gene>
<dbReference type="PANTHER" id="PTHR30087:SF1">
    <property type="entry name" value="HYPOTHETICAL CYTOSOLIC PROTEIN"/>
    <property type="match status" value="1"/>
</dbReference>
<dbReference type="PANTHER" id="PTHR30087">
    <property type="entry name" value="INNER MEMBRANE PROTEIN"/>
    <property type="match status" value="1"/>
</dbReference>
<name>A0A4Q0ZMD9_9BACT</name>
<dbReference type="OrthoDB" id="495783at2"/>